<dbReference type="Proteomes" id="UP001060085">
    <property type="component" value="Linkage Group LG07"/>
</dbReference>
<keyword evidence="2" id="KW-1185">Reference proteome</keyword>
<protein>
    <submittedName>
        <fullName evidence="1">Uncharacterized protein</fullName>
    </submittedName>
</protein>
<proteinExistence type="predicted"/>
<comment type="caution">
    <text evidence="1">The sequence shown here is derived from an EMBL/GenBank/DDBJ whole genome shotgun (WGS) entry which is preliminary data.</text>
</comment>
<evidence type="ECO:0000313" key="2">
    <source>
        <dbReference type="Proteomes" id="UP001060085"/>
    </source>
</evidence>
<organism evidence="1 2">
    <name type="scientific">Catharanthus roseus</name>
    <name type="common">Madagascar periwinkle</name>
    <name type="synonym">Vinca rosea</name>
    <dbReference type="NCBI Taxonomy" id="4058"/>
    <lineage>
        <taxon>Eukaryota</taxon>
        <taxon>Viridiplantae</taxon>
        <taxon>Streptophyta</taxon>
        <taxon>Embryophyta</taxon>
        <taxon>Tracheophyta</taxon>
        <taxon>Spermatophyta</taxon>
        <taxon>Magnoliopsida</taxon>
        <taxon>eudicotyledons</taxon>
        <taxon>Gunneridae</taxon>
        <taxon>Pentapetalae</taxon>
        <taxon>asterids</taxon>
        <taxon>lamiids</taxon>
        <taxon>Gentianales</taxon>
        <taxon>Apocynaceae</taxon>
        <taxon>Rauvolfioideae</taxon>
        <taxon>Vinceae</taxon>
        <taxon>Catharanthinae</taxon>
        <taxon>Catharanthus</taxon>
    </lineage>
</organism>
<gene>
    <name evidence="1" type="ORF">M9H77_31072</name>
</gene>
<dbReference type="EMBL" id="CM044707">
    <property type="protein sequence ID" value="KAI5653885.1"/>
    <property type="molecule type" value="Genomic_DNA"/>
</dbReference>
<name>A0ACC0A0W2_CATRO</name>
<evidence type="ECO:0000313" key="1">
    <source>
        <dbReference type="EMBL" id="KAI5653885.1"/>
    </source>
</evidence>
<accession>A0ACC0A0W2</accession>
<reference evidence="2" key="1">
    <citation type="journal article" date="2023" name="Nat. Plants">
        <title>Single-cell RNA sequencing provides a high-resolution roadmap for understanding the multicellular compartmentation of specialized metabolism.</title>
        <authorList>
            <person name="Sun S."/>
            <person name="Shen X."/>
            <person name="Li Y."/>
            <person name="Li Y."/>
            <person name="Wang S."/>
            <person name="Li R."/>
            <person name="Zhang H."/>
            <person name="Shen G."/>
            <person name="Guo B."/>
            <person name="Wei J."/>
            <person name="Xu J."/>
            <person name="St-Pierre B."/>
            <person name="Chen S."/>
            <person name="Sun C."/>
        </authorList>
    </citation>
    <scope>NUCLEOTIDE SEQUENCE [LARGE SCALE GENOMIC DNA]</scope>
</reference>
<sequence>MSLYHLRGFNSPHHQRPFDNVSTYGYHDMPIQNSYLFQEGGYQERSQVSGGRKGDLGGRGYYRPRKEKPRHEAWHEDNMYEEYGDNPNLGQAYHGGYDSNQQGDKGLHKTQWKPQAYTYKSWPQKEDTPKVAFKNQSKPKVEG</sequence>